<dbReference type="Proteomes" id="UP001287286">
    <property type="component" value="Unassembled WGS sequence"/>
</dbReference>
<dbReference type="Proteomes" id="UP000245956">
    <property type="component" value="Unassembled WGS sequence"/>
</dbReference>
<evidence type="ECO:0000313" key="2">
    <source>
        <dbReference type="EMBL" id="PWI66846.1"/>
    </source>
</evidence>
<comment type="caution">
    <text evidence="2">The sequence shown here is derived from an EMBL/GenBank/DDBJ whole genome shotgun (WGS) entry which is preliminary data.</text>
</comment>
<organism evidence="2 3">
    <name type="scientific">Purpureocillium lilacinum</name>
    <name type="common">Paecilomyces lilacinus</name>
    <dbReference type="NCBI Taxonomy" id="33203"/>
    <lineage>
        <taxon>Eukaryota</taxon>
        <taxon>Fungi</taxon>
        <taxon>Dikarya</taxon>
        <taxon>Ascomycota</taxon>
        <taxon>Pezizomycotina</taxon>
        <taxon>Sordariomycetes</taxon>
        <taxon>Hypocreomycetidae</taxon>
        <taxon>Hypocreales</taxon>
        <taxon>Ophiocordycipitaceae</taxon>
        <taxon>Purpureocillium</taxon>
    </lineage>
</organism>
<dbReference type="EMBL" id="LCWV01000022">
    <property type="protein sequence ID" value="PWI66846.1"/>
    <property type="molecule type" value="Genomic_DNA"/>
</dbReference>
<reference evidence="1" key="3">
    <citation type="submission" date="2023-11" db="EMBL/GenBank/DDBJ databases">
        <authorList>
            <person name="Beijen E."/>
            <person name="Ohm R.A."/>
        </authorList>
    </citation>
    <scope>NUCLEOTIDE SEQUENCE</scope>
    <source>
        <strain evidence="1">CBS 150709</strain>
    </source>
</reference>
<reference evidence="1 4" key="4">
    <citation type="journal article" date="2024" name="Microbiol. Resour. Announc.">
        <title>Genome annotations for the ascomycete fungi Trichoderma harzianum, Trichoderma aggressivum, and Purpureocillium lilacinum.</title>
        <authorList>
            <person name="Beijen E.P.W."/>
            <person name="Ohm R.A."/>
        </authorList>
    </citation>
    <scope>NUCLEOTIDE SEQUENCE [LARGE SCALE GENOMIC DNA]</scope>
    <source>
        <strain evidence="1 4">CBS 150709</strain>
    </source>
</reference>
<gene>
    <name evidence="2" type="ORF">PCL_04690</name>
    <name evidence="1" type="ORF">Purlil1_10848</name>
</gene>
<reference evidence="2" key="1">
    <citation type="submission" date="2015-05" db="EMBL/GenBank/DDBJ databases">
        <authorList>
            <person name="Wang D.B."/>
            <person name="Wang M."/>
        </authorList>
    </citation>
    <scope>NUCLEOTIDE SEQUENCE</scope>
    <source>
        <strain evidence="2">36-1</strain>
    </source>
</reference>
<sequence>MESMQQVECGWDWAAMVVQMVPWWWLTTAAGWGETATKPLPLPALAQFGNMSPALAGSSRCVGGLEEPPCFGCLPCPVSTCRLTEWVWSLSWLRSGTKGLQRGLAAGAARRRGINGATVLIGVETRVKIHAFIGALPSEARPAESLERHDMPTCARPQRDGNYVYLPDLAWPGLAGSGRGEWRGRVKMMED</sequence>
<dbReference type="EMBL" id="JAWRVI010000058">
    <property type="protein sequence ID" value="KAK4083278.1"/>
    <property type="molecule type" value="Genomic_DNA"/>
</dbReference>
<proteinExistence type="predicted"/>
<reference evidence="2 3" key="2">
    <citation type="journal article" date="2016" name="Front. Microbiol.">
        <title>Genome and transcriptome sequences reveal the specific parasitism of the nematophagous Purpureocillium lilacinum 36-1.</title>
        <authorList>
            <person name="Xie J."/>
            <person name="Li S."/>
            <person name="Mo C."/>
            <person name="Xiao X."/>
            <person name="Peng D."/>
            <person name="Wang G."/>
            <person name="Xiao Y."/>
        </authorList>
    </citation>
    <scope>NUCLEOTIDE SEQUENCE [LARGE SCALE GENOMIC DNA]</scope>
    <source>
        <strain evidence="2 3">36-1</strain>
    </source>
</reference>
<evidence type="ECO:0000313" key="4">
    <source>
        <dbReference type="Proteomes" id="UP001287286"/>
    </source>
</evidence>
<accession>A0A2U3DX83</accession>
<name>A0A2U3DX83_PURLI</name>
<dbReference type="AlphaFoldDB" id="A0A2U3DX83"/>
<evidence type="ECO:0000313" key="1">
    <source>
        <dbReference type="EMBL" id="KAK4083278.1"/>
    </source>
</evidence>
<protein>
    <submittedName>
        <fullName evidence="2">Uncharacterized protein</fullName>
    </submittedName>
</protein>
<keyword evidence="4" id="KW-1185">Reference proteome</keyword>
<evidence type="ECO:0000313" key="3">
    <source>
        <dbReference type="Proteomes" id="UP000245956"/>
    </source>
</evidence>